<dbReference type="PROSITE" id="PS50156">
    <property type="entry name" value="SSD"/>
    <property type="match status" value="1"/>
</dbReference>
<feature type="domain" description="SSD" evidence="9">
    <location>
        <begin position="197"/>
        <end position="327"/>
    </location>
</feature>
<keyword evidence="5 8" id="KW-1133">Transmembrane helix</keyword>
<evidence type="ECO:0000313" key="10">
    <source>
        <dbReference type="EMBL" id="MFC4694097.1"/>
    </source>
</evidence>
<dbReference type="Gene3D" id="1.20.1640.10">
    <property type="entry name" value="Multidrug efflux transporter AcrB transmembrane domain"/>
    <property type="match status" value="2"/>
</dbReference>
<keyword evidence="6 8" id="KW-0472">Membrane</keyword>
<evidence type="ECO:0000256" key="5">
    <source>
        <dbReference type="ARBA" id="ARBA00022989"/>
    </source>
</evidence>
<comment type="caution">
    <text evidence="10">The sequence shown here is derived from an EMBL/GenBank/DDBJ whole genome shotgun (WGS) entry which is preliminary data.</text>
</comment>
<keyword evidence="11" id="KW-1185">Reference proteome</keyword>
<feature type="transmembrane region" description="Helical" evidence="8">
    <location>
        <begin position="517"/>
        <end position="540"/>
    </location>
</feature>
<dbReference type="PANTHER" id="PTHR33406">
    <property type="entry name" value="MEMBRANE PROTEIN MJ1562-RELATED"/>
    <property type="match status" value="1"/>
</dbReference>
<organism evidence="10 11">
    <name type="scientific">Geodermatophilus arenarius</name>
    <dbReference type="NCBI Taxonomy" id="1137990"/>
    <lineage>
        <taxon>Bacteria</taxon>
        <taxon>Bacillati</taxon>
        <taxon>Actinomycetota</taxon>
        <taxon>Actinomycetes</taxon>
        <taxon>Geodermatophilales</taxon>
        <taxon>Geodermatophilaceae</taxon>
        <taxon>Geodermatophilus</taxon>
    </lineage>
</organism>
<feature type="transmembrane region" description="Helical" evidence="8">
    <location>
        <begin position="178"/>
        <end position="195"/>
    </location>
</feature>
<feature type="transmembrane region" description="Helical" evidence="8">
    <location>
        <begin position="228"/>
        <end position="249"/>
    </location>
</feature>
<evidence type="ECO:0000256" key="2">
    <source>
        <dbReference type="ARBA" id="ARBA00010157"/>
    </source>
</evidence>
<dbReference type="RefSeq" id="WP_387988813.1">
    <property type="nucleotide sequence ID" value="NZ_JBHSGR010000011.1"/>
</dbReference>
<feature type="transmembrane region" description="Helical" evidence="8">
    <location>
        <begin position="655"/>
        <end position="678"/>
    </location>
</feature>
<dbReference type="Pfam" id="PF03176">
    <property type="entry name" value="MMPL"/>
    <property type="match status" value="2"/>
</dbReference>
<protein>
    <submittedName>
        <fullName evidence="10">MMPL family transporter</fullName>
    </submittedName>
</protein>
<feature type="transmembrane region" description="Helical" evidence="8">
    <location>
        <begin position="365"/>
        <end position="383"/>
    </location>
</feature>
<accession>A0ABV9LKT2</accession>
<feature type="transmembrane region" description="Helical" evidence="8">
    <location>
        <begin position="626"/>
        <end position="649"/>
    </location>
</feature>
<keyword evidence="3" id="KW-1003">Cell membrane</keyword>
<evidence type="ECO:0000256" key="1">
    <source>
        <dbReference type="ARBA" id="ARBA00004651"/>
    </source>
</evidence>
<reference evidence="11" key="1">
    <citation type="journal article" date="2019" name="Int. J. Syst. Evol. Microbiol.">
        <title>The Global Catalogue of Microorganisms (GCM) 10K type strain sequencing project: providing services to taxonomists for standard genome sequencing and annotation.</title>
        <authorList>
            <consortium name="The Broad Institute Genomics Platform"/>
            <consortium name="The Broad Institute Genome Sequencing Center for Infectious Disease"/>
            <person name="Wu L."/>
            <person name="Ma J."/>
        </authorList>
    </citation>
    <scope>NUCLEOTIDE SEQUENCE [LARGE SCALE GENOMIC DNA]</scope>
    <source>
        <strain evidence="11">CCUG 62763</strain>
    </source>
</reference>
<feature type="region of interest" description="Disordered" evidence="7">
    <location>
        <begin position="711"/>
        <end position="730"/>
    </location>
</feature>
<proteinExistence type="inferred from homology"/>
<dbReference type="InterPro" id="IPR000731">
    <property type="entry name" value="SSD"/>
</dbReference>
<feature type="transmembrane region" description="Helical" evidence="8">
    <location>
        <begin position="547"/>
        <end position="566"/>
    </location>
</feature>
<dbReference type="InterPro" id="IPR050545">
    <property type="entry name" value="Mycobact_MmpL"/>
</dbReference>
<feature type="transmembrane region" description="Helical" evidence="8">
    <location>
        <begin position="277"/>
        <end position="298"/>
    </location>
</feature>
<dbReference type="InterPro" id="IPR004869">
    <property type="entry name" value="MMPL_dom"/>
</dbReference>
<evidence type="ECO:0000256" key="3">
    <source>
        <dbReference type="ARBA" id="ARBA00022475"/>
    </source>
</evidence>
<feature type="transmembrane region" description="Helical" evidence="8">
    <location>
        <begin position="304"/>
        <end position="332"/>
    </location>
</feature>
<comment type="similarity">
    <text evidence="2">Belongs to the resistance-nodulation-cell division (RND) (TC 2.A.6) family. MmpL subfamily.</text>
</comment>
<dbReference type="SUPFAM" id="SSF82866">
    <property type="entry name" value="Multidrug efflux transporter AcrB transmembrane domain"/>
    <property type="match status" value="2"/>
</dbReference>
<evidence type="ECO:0000256" key="7">
    <source>
        <dbReference type="SAM" id="MobiDB-lite"/>
    </source>
</evidence>
<evidence type="ECO:0000313" key="11">
    <source>
        <dbReference type="Proteomes" id="UP001596025"/>
    </source>
</evidence>
<name>A0ABV9LKT2_9ACTN</name>
<dbReference type="EMBL" id="JBHSGR010000011">
    <property type="protein sequence ID" value="MFC4694097.1"/>
    <property type="molecule type" value="Genomic_DNA"/>
</dbReference>
<comment type="subcellular location">
    <subcellularLocation>
        <location evidence="1">Cell membrane</location>
        <topology evidence="1">Multi-pass membrane protein</topology>
    </subcellularLocation>
</comment>
<evidence type="ECO:0000256" key="6">
    <source>
        <dbReference type="ARBA" id="ARBA00023136"/>
    </source>
</evidence>
<gene>
    <name evidence="10" type="ORF">ACFO3M_11940</name>
</gene>
<evidence type="ECO:0000259" key="9">
    <source>
        <dbReference type="PROSITE" id="PS50156"/>
    </source>
</evidence>
<evidence type="ECO:0000256" key="8">
    <source>
        <dbReference type="SAM" id="Phobius"/>
    </source>
</evidence>
<dbReference type="Proteomes" id="UP001596025">
    <property type="component" value="Unassembled WGS sequence"/>
</dbReference>
<keyword evidence="4 8" id="KW-0812">Transmembrane</keyword>
<feature type="transmembrane region" description="Helical" evidence="8">
    <location>
        <begin position="586"/>
        <end position="605"/>
    </location>
</feature>
<dbReference type="PANTHER" id="PTHR33406:SF11">
    <property type="entry name" value="MEMBRANE PROTEIN SCO6666-RELATED"/>
    <property type="match status" value="1"/>
</dbReference>
<sequence>MFEALGRVVYRRRRWVLALSAVAVVVAGVWGTGVFGRLTGGGFEDPGSESARAAALAVRELGRDASDVVVLYRSDDLTVDDPAFRDAVATSLTGLPDGVVERATTWFDTGAAPLVSEDRRSTYAVLQLAGDADARTAAVDVVEDRLSAPGLETSIGGATTVERDINERVSADIARAEAISLPVLAVLLVVVFGSLAAASLPLAIGVTAILGAFTALRVVSLFTEVSVFAVNIVTILGLGLAIDYGLFVVSRFREEVRRQATVEDALARTMATAGRTVAVSGITVALSLAGLVVFPQVFLRSMGFGGVSAVLVAMLAALTLLPALLAVLGTRVDALSVPWRRRARHEAPGRGAWERIARGVMRRPVVVTVAVVGLLLVLALPFLRVQFGAIDVRALPAGTESRVVAETIDRDFPPAPSGPVTAVVGLPDPVDSPAGAAALEAYVADVAALPEVDGATVTGAAGTTARVAVAYDGDPVDAGARALVADVRDVPAPPDGEVLVGGESAVMTDLLDSLGSLLPWMALIVVSTTFVLLFLAFGSVVLPVKAVLVNVLSLGASFGALVWVFQDGNLSGVLGFTPTGFIEATQPILVLAIVFGLSMDYEVFLMSRIREQYDLTGDNTAAVATGLQRTGGIITSAALLLLVVIGAFSTSGITFIKMIGVAMAIAIVLDATVVRTLLVPATMRLLGRANWWAPGPLGRLYALYGIRESDGGDPGAPVSPPRVPEPAGVG</sequence>
<evidence type="ECO:0000256" key="4">
    <source>
        <dbReference type="ARBA" id="ARBA00022692"/>
    </source>
</evidence>